<sequence>MAEPTALDPKPPNTISLRAPSKYLADPSKPSTTTLGDPFVGPPLKWLQRTWAVTHSTLRMWRSARNVRITYQPYEKIAGANDNLVEYEKRGSSGGAVKRVEGIEKPDPTIPSAWTWRGKGLLMIASSHWEVLGWGERPLLHGAGGVGDMGDGVERWAVTWFAPTLFTQEGVDIYSDRKEGLSKETVDGIIKALKELKDAPKLVELVEKHMQEVEISLPWSEG</sequence>
<evidence type="ECO:0000313" key="1">
    <source>
        <dbReference type="EMBL" id="KAI6084390.1"/>
    </source>
</evidence>
<gene>
    <name evidence="1" type="ORF">F4821DRAFT_243040</name>
</gene>
<proteinExistence type="predicted"/>
<protein>
    <submittedName>
        <fullName evidence="1">Uncharacterized protein</fullName>
    </submittedName>
</protein>
<comment type="caution">
    <text evidence="1">The sequence shown here is derived from an EMBL/GenBank/DDBJ whole genome shotgun (WGS) entry which is preliminary data.</text>
</comment>
<dbReference type="Proteomes" id="UP001497680">
    <property type="component" value="Unassembled WGS sequence"/>
</dbReference>
<name>A0ACC0CVB0_9PEZI</name>
<keyword evidence="2" id="KW-1185">Reference proteome</keyword>
<reference evidence="1 2" key="1">
    <citation type="journal article" date="2022" name="New Phytol.">
        <title>Ecological generalism drives hyperdiversity of secondary metabolite gene clusters in xylarialean endophytes.</title>
        <authorList>
            <person name="Franco M.E.E."/>
            <person name="Wisecaver J.H."/>
            <person name="Arnold A.E."/>
            <person name="Ju Y.M."/>
            <person name="Slot J.C."/>
            <person name="Ahrendt S."/>
            <person name="Moore L.P."/>
            <person name="Eastman K.E."/>
            <person name="Scott K."/>
            <person name="Konkel Z."/>
            <person name="Mondo S.J."/>
            <person name="Kuo A."/>
            <person name="Hayes R.D."/>
            <person name="Haridas S."/>
            <person name="Andreopoulos B."/>
            <person name="Riley R."/>
            <person name="LaButti K."/>
            <person name="Pangilinan J."/>
            <person name="Lipzen A."/>
            <person name="Amirebrahimi M."/>
            <person name="Yan J."/>
            <person name="Adam C."/>
            <person name="Keymanesh K."/>
            <person name="Ng V."/>
            <person name="Louie K."/>
            <person name="Northen T."/>
            <person name="Drula E."/>
            <person name="Henrissat B."/>
            <person name="Hsieh H.M."/>
            <person name="Youens-Clark K."/>
            <person name="Lutzoni F."/>
            <person name="Miadlikowska J."/>
            <person name="Eastwood D.C."/>
            <person name="Hamelin R.C."/>
            <person name="Grigoriev I.V."/>
            <person name="U'Ren J.M."/>
        </authorList>
    </citation>
    <scope>NUCLEOTIDE SEQUENCE [LARGE SCALE GENOMIC DNA]</scope>
    <source>
        <strain evidence="1 2">ER1909</strain>
    </source>
</reference>
<dbReference type="EMBL" id="MU394338">
    <property type="protein sequence ID" value="KAI6084390.1"/>
    <property type="molecule type" value="Genomic_DNA"/>
</dbReference>
<accession>A0ACC0CVB0</accession>
<evidence type="ECO:0000313" key="2">
    <source>
        <dbReference type="Proteomes" id="UP001497680"/>
    </source>
</evidence>
<organism evidence="1 2">
    <name type="scientific">Hypoxylon rubiginosum</name>
    <dbReference type="NCBI Taxonomy" id="110542"/>
    <lineage>
        <taxon>Eukaryota</taxon>
        <taxon>Fungi</taxon>
        <taxon>Dikarya</taxon>
        <taxon>Ascomycota</taxon>
        <taxon>Pezizomycotina</taxon>
        <taxon>Sordariomycetes</taxon>
        <taxon>Xylariomycetidae</taxon>
        <taxon>Xylariales</taxon>
        <taxon>Hypoxylaceae</taxon>
        <taxon>Hypoxylon</taxon>
    </lineage>
</organism>